<dbReference type="GO" id="GO:0005840">
    <property type="term" value="C:ribosome"/>
    <property type="evidence" value="ECO:0007669"/>
    <property type="project" value="UniProtKB-KW"/>
</dbReference>
<dbReference type="SUPFAM" id="SSF55315">
    <property type="entry name" value="L30e-like"/>
    <property type="match status" value="1"/>
</dbReference>
<sequence>QPAPPRGSWAPGNLQRKGKGIAAGGVMDVNTALQEVLKTALIHDGLAHGIREAAKALDKRQAHLCVLASNCNEPMYVTLVEALCAEHQINLIKKLGEWVGLCKIDREGKPGKVVGCSGVVVKHYGKESQAKDVSEEYFKCKK</sequence>
<evidence type="ECO:0000313" key="8">
    <source>
        <dbReference type="Ensembl" id="ENSSVLP00005003195.1"/>
    </source>
</evidence>
<name>A0A8D2AKD8_SCIVU</name>
<reference evidence="8" key="2">
    <citation type="submission" date="2025-09" db="UniProtKB">
        <authorList>
            <consortium name="Ensembl"/>
        </authorList>
    </citation>
    <scope>IDENTIFICATION</scope>
</reference>
<evidence type="ECO:0000259" key="7">
    <source>
        <dbReference type="Pfam" id="PF01248"/>
    </source>
</evidence>
<dbReference type="Proteomes" id="UP000694564">
    <property type="component" value="Chromosome 3"/>
</dbReference>
<dbReference type="Pfam" id="PF01248">
    <property type="entry name" value="Ribosomal_L7Ae"/>
    <property type="match status" value="1"/>
</dbReference>
<evidence type="ECO:0000256" key="3">
    <source>
        <dbReference type="ARBA" id="ARBA00023274"/>
    </source>
</evidence>
<dbReference type="GO" id="GO:0003735">
    <property type="term" value="F:structural constituent of ribosome"/>
    <property type="evidence" value="ECO:0007669"/>
    <property type="project" value="InterPro"/>
</dbReference>
<dbReference type="PRINTS" id="PR00972">
    <property type="entry name" value="RIBSOMALS12E"/>
</dbReference>
<proteinExistence type="inferred from homology"/>
<comment type="subunit">
    <text evidence="5">Part of the small subunit (SSU) processome, composed of more than 70 proteins and the RNA chaperone small nucleolar RNA (snoRNA) U3. Subunit of the 40S ribosomal complex.</text>
</comment>
<dbReference type="Gene3D" id="3.30.1330.30">
    <property type="match status" value="1"/>
</dbReference>
<dbReference type="AlphaFoldDB" id="A0A8D2AKD8"/>
<dbReference type="GeneTree" id="ENSGT00390000018318"/>
<evidence type="ECO:0000256" key="2">
    <source>
        <dbReference type="ARBA" id="ARBA00022980"/>
    </source>
</evidence>
<comment type="similarity">
    <text evidence="1 6">Belongs to the eukaryotic ribosomal protein eS12 family.</text>
</comment>
<comment type="function">
    <text evidence="4">Part of the small subunit (SSU) processome, first precursor of the small eukaryotic ribosomal subunit. During the assembly of the SSU processome in the nucleolus, many ribosome biogenesis factors, an RNA chaperone and ribosomal proteins associate with the nascent pre-rRNA and work in concert to generate RNA folding, modifications, rearrangements and cleavage as well as targeted degradation of pre-ribosomal RNA by the RNA exosome. Subunit of the 40S ribosomal complex.</text>
</comment>
<protein>
    <recommendedName>
        <fullName evidence="6">40S ribosomal protein S12</fullName>
    </recommendedName>
</protein>
<dbReference type="Ensembl" id="ENSSVLT00005003494.1">
    <property type="protein sequence ID" value="ENSSVLP00005003195.1"/>
    <property type="gene ID" value="ENSSVLG00005002549.1"/>
</dbReference>
<keyword evidence="9" id="KW-1185">Reference proteome</keyword>
<dbReference type="InterPro" id="IPR000530">
    <property type="entry name" value="Ribosomal_eS12"/>
</dbReference>
<evidence type="ECO:0000256" key="5">
    <source>
        <dbReference type="ARBA" id="ARBA00046349"/>
    </source>
</evidence>
<evidence type="ECO:0000256" key="4">
    <source>
        <dbReference type="ARBA" id="ARBA00045472"/>
    </source>
</evidence>
<evidence type="ECO:0000313" key="9">
    <source>
        <dbReference type="Proteomes" id="UP000694564"/>
    </source>
</evidence>
<dbReference type="GO" id="GO:0006412">
    <property type="term" value="P:translation"/>
    <property type="evidence" value="ECO:0007669"/>
    <property type="project" value="InterPro"/>
</dbReference>
<reference evidence="8" key="1">
    <citation type="submission" date="2025-08" db="UniProtKB">
        <authorList>
            <consortium name="Ensembl"/>
        </authorList>
    </citation>
    <scope>IDENTIFICATION</scope>
</reference>
<dbReference type="PANTHER" id="PTHR11843">
    <property type="entry name" value="40S RIBOSOMAL PROTEIN S12"/>
    <property type="match status" value="1"/>
</dbReference>
<dbReference type="InterPro" id="IPR047860">
    <property type="entry name" value="Ribosomal_eS12_CS"/>
</dbReference>
<keyword evidence="2 6" id="KW-0689">Ribosomal protein</keyword>
<dbReference type="FunFam" id="3.30.1330.30:FF:000019">
    <property type="entry name" value="40S ribosomal protein S12"/>
    <property type="match status" value="1"/>
</dbReference>
<dbReference type="OrthoDB" id="10249311at2759"/>
<keyword evidence="3 6" id="KW-0687">Ribonucleoprotein</keyword>
<feature type="domain" description="Ribosomal protein eL8/eL30/eS12/Gadd45" evidence="7">
    <location>
        <begin position="32"/>
        <end position="120"/>
    </location>
</feature>
<accession>A0A8D2AKD8</accession>
<dbReference type="InterPro" id="IPR004038">
    <property type="entry name" value="Ribosomal_eL8/eL30/eS12/Gad45"/>
</dbReference>
<dbReference type="InterPro" id="IPR029064">
    <property type="entry name" value="Ribosomal_eL30-like_sf"/>
</dbReference>
<organism evidence="8 9">
    <name type="scientific">Sciurus vulgaris</name>
    <name type="common">Eurasian red squirrel</name>
    <dbReference type="NCBI Taxonomy" id="55149"/>
    <lineage>
        <taxon>Eukaryota</taxon>
        <taxon>Metazoa</taxon>
        <taxon>Chordata</taxon>
        <taxon>Craniata</taxon>
        <taxon>Vertebrata</taxon>
        <taxon>Euteleostomi</taxon>
        <taxon>Mammalia</taxon>
        <taxon>Eutheria</taxon>
        <taxon>Euarchontoglires</taxon>
        <taxon>Glires</taxon>
        <taxon>Rodentia</taxon>
        <taxon>Sciuromorpha</taxon>
        <taxon>Sciuridae</taxon>
        <taxon>Sciurinae</taxon>
        <taxon>Sciurini</taxon>
        <taxon>Sciurus</taxon>
    </lineage>
</organism>
<dbReference type="PROSITE" id="PS01189">
    <property type="entry name" value="RIBOSOMAL_S12E"/>
    <property type="match status" value="1"/>
</dbReference>
<evidence type="ECO:0000256" key="6">
    <source>
        <dbReference type="RuleBase" id="RU000670"/>
    </source>
</evidence>
<evidence type="ECO:0000256" key="1">
    <source>
        <dbReference type="ARBA" id="ARBA00005824"/>
    </source>
</evidence>
<dbReference type="GO" id="GO:1990904">
    <property type="term" value="C:ribonucleoprotein complex"/>
    <property type="evidence" value="ECO:0007669"/>
    <property type="project" value="UniProtKB-KW"/>
</dbReference>